<dbReference type="GO" id="GO:0003700">
    <property type="term" value="F:DNA-binding transcription factor activity"/>
    <property type="evidence" value="ECO:0007669"/>
    <property type="project" value="InterPro"/>
</dbReference>
<dbReference type="InterPro" id="IPR058163">
    <property type="entry name" value="LysR-type_TF_proteobact-type"/>
</dbReference>
<dbReference type="InterPro" id="IPR005119">
    <property type="entry name" value="LysR_subst-bd"/>
</dbReference>
<accession>A0A3B0RM51</accession>
<dbReference type="AlphaFoldDB" id="A0A3B0RM51"/>
<dbReference type="Gene3D" id="1.10.10.10">
    <property type="entry name" value="Winged helix-like DNA-binding domain superfamily/Winged helix DNA-binding domain"/>
    <property type="match status" value="1"/>
</dbReference>
<gene>
    <name evidence="6" type="ORF">MNBD_ALPHA02-2075</name>
</gene>
<dbReference type="Gene3D" id="3.40.190.290">
    <property type="match status" value="1"/>
</dbReference>
<dbReference type="PANTHER" id="PTHR30537">
    <property type="entry name" value="HTH-TYPE TRANSCRIPTIONAL REGULATOR"/>
    <property type="match status" value="1"/>
</dbReference>
<dbReference type="GO" id="GO:0043565">
    <property type="term" value="F:sequence-specific DNA binding"/>
    <property type="evidence" value="ECO:0007669"/>
    <property type="project" value="TreeGrafter"/>
</dbReference>
<name>A0A3B0RM51_9ZZZZ</name>
<dbReference type="Pfam" id="PF03466">
    <property type="entry name" value="LysR_substrate"/>
    <property type="match status" value="1"/>
</dbReference>
<dbReference type="Pfam" id="PF00126">
    <property type="entry name" value="HTH_1"/>
    <property type="match status" value="1"/>
</dbReference>
<comment type="similarity">
    <text evidence="1">Belongs to the LysR transcriptional regulatory family.</text>
</comment>
<evidence type="ECO:0000313" key="6">
    <source>
        <dbReference type="EMBL" id="VAV92742.1"/>
    </source>
</evidence>
<dbReference type="PROSITE" id="PS50931">
    <property type="entry name" value="HTH_LYSR"/>
    <property type="match status" value="1"/>
</dbReference>
<evidence type="ECO:0000256" key="4">
    <source>
        <dbReference type="ARBA" id="ARBA00023163"/>
    </source>
</evidence>
<dbReference type="InterPro" id="IPR036390">
    <property type="entry name" value="WH_DNA-bd_sf"/>
</dbReference>
<reference evidence="6" key="1">
    <citation type="submission" date="2018-06" db="EMBL/GenBank/DDBJ databases">
        <authorList>
            <person name="Zhirakovskaya E."/>
        </authorList>
    </citation>
    <scope>NUCLEOTIDE SEQUENCE</scope>
</reference>
<dbReference type="InterPro" id="IPR000847">
    <property type="entry name" value="LysR_HTH_N"/>
</dbReference>
<protein>
    <submittedName>
        <fullName evidence="6">Transcriptional regulator, LysR family</fullName>
    </submittedName>
</protein>
<dbReference type="PANTHER" id="PTHR30537:SF3">
    <property type="entry name" value="TRANSCRIPTIONAL REGULATORY PROTEIN"/>
    <property type="match status" value="1"/>
</dbReference>
<keyword evidence="2" id="KW-0805">Transcription regulation</keyword>
<evidence type="ECO:0000256" key="3">
    <source>
        <dbReference type="ARBA" id="ARBA00023125"/>
    </source>
</evidence>
<keyword evidence="4" id="KW-0804">Transcription</keyword>
<dbReference type="GO" id="GO:0006351">
    <property type="term" value="P:DNA-templated transcription"/>
    <property type="evidence" value="ECO:0007669"/>
    <property type="project" value="TreeGrafter"/>
</dbReference>
<dbReference type="EMBL" id="UOED01000077">
    <property type="protein sequence ID" value="VAV92742.1"/>
    <property type="molecule type" value="Genomic_DNA"/>
</dbReference>
<keyword evidence="3" id="KW-0238">DNA-binding</keyword>
<dbReference type="InterPro" id="IPR036388">
    <property type="entry name" value="WH-like_DNA-bd_sf"/>
</dbReference>
<organism evidence="6">
    <name type="scientific">hydrothermal vent metagenome</name>
    <dbReference type="NCBI Taxonomy" id="652676"/>
    <lineage>
        <taxon>unclassified sequences</taxon>
        <taxon>metagenomes</taxon>
        <taxon>ecological metagenomes</taxon>
    </lineage>
</organism>
<dbReference type="SUPFAM" id="SSF53850">
    <property type="entry name" value="Periplasmic binding protein-like II"/>
    <property type="match status" value="1"/>
</dbReference>
<dbReference type="SUPFAM" id="SSF46785">
    <property type="entry name" value="Winged helix' DNA-binding domain"/>
    <property type="match status" value="1"/>
</dbReference>
<evidence type="ECO:0000256" key="2">
    <source>
        <dbReference type="ARBA" id="ARBA00023015"/>
    </source>
</evidence>
<feature type="domain" description="HTH lysR-type" evidence="5">
    <location>
        <begin position="1"/>
        <end position="59"/>
    </location>
</feature>
<sequence length="298" mass="34231">MYDWNDLRFFLELSRRGRLVSAARKLHVDHTTVSRRIAALEHELNVRLFDKSPRGYQLTDAGLRLLPHAEQMEARSNQLYQDISGKDARLSGTVRLSAPEGLGAQIIAHHMGQFRQMHPDIELELMAESRRASLSKREADIAITLARPDAGRVIAWKLCDYRLRLYGAKSYLDRHAPISTVEDLNSHDFISYIDDLIQLPELRFLEQIVKDPHVVFRSTNVLAQYNAALDGIGLSIIHCFMADQDNRLSPVLPKKIYIDREYWLVVHEDLRHVARVDAVCRFLTGLLKDQKNRMIGSI</sequence>
<evidence type="ECO:0000256" key="1">
    <source>
        <dbReference type="ARBA" id="ARBA00009437"/>
    </source>
</evidence>
<evidence type="ECO:0000259" key="5">
    <source>
        <dbReference type="PROSITE" id="PS50931"/>
    </source>
</evidence>
<proteinExistence type="inferred from homology"/>